<dbReference type="EMBL" id="LS997629">
    <property type="protein sequence ID" value="SYZ67965.1"/>
    <property type="molecule type" value="Genomic_DNA"/>
</dbReference>
<evidence type="ECO:0000256" key="1">
    <source>
        <dbReference type="SAM" id="MobiDB-lite"/>
    </source>
</evidence>
<dbReference type="Pfam" id="PF04749">
    <property type="entry name" value="PLAC8"/>
    <property type="match status" value="1"/>
</dbReference>
<sequence>MHTQPQALGAPNAASQGKGVPGNGADGYKTSAPPGAQWPSNVQKGQYASAYGKDGNILNYPPGGPTGPNAVANRGSWHFSLCVCCKDCDSCCESWCCAPCQLSRQCNMLTNNRKEIHWPYCLLMTFCDCTIIIFNASCIFASETRRMARERYGISGSTLEDCCYGFWCTPCSTQQVLLEMTLMNEFPGATCYEATSHPAGRRMV</sequence>
<dbReference type="NCBIfam" id="TIGR01571">
    <property type="entry name" value="A_thal_Cys_rich"/>
    <property type="match status" value="1"/>
</dbReference>
<evidence type="ECO:0000313" key="3">
    <source>
        <dbReference type="Proteomes" id="UP000319462"/>
    </source>
</evidence>
<dbReference type="Proteomes" id="UP000319462">
    <property type="component" value="Chromosome 30"/>
</dbReference>
<name>A0A3P3ZCR8_LEIBR</name>
<dbReference type="PANTHER" id="PTHR15907">
    <property type="entry name" value="DUF614 FAMILY PROTEIN-RELATED"/>
    <property type="match status" value="1"/>
</dbReference>
<organism evidence="2 3">
    <name type="scientific">Leishmania braziliensis MHOM/BR/75/M2904</name>
    <dbReference type="NCBI Taxonomy" id="420245"/>
    <lineage>
        <taxon>Eukaryota</taxon>
        <taxon>Discoba</taxon>
        <taxon>Euglenozoa</taxon>
        <taxon>Kinetoplastea</taxon>
        <taxon>Metakinetoplastina</taxon>
        <taxon>Trypanosomatida</taxon>
        <taxon>Trypanosomatidae</taxon>
        <taxon>Leishmaniinae</taxon>
        <taxon>Leishmania</taxon>
        <taxon>Leishmania braziliensis species complex</taxon>
    </lineage>
</organism>
<reference evidence="2 3" key="1">
    <citation type="submission" date="2018-09" db="EMBL/GenBank/DDBJ databases">
        <authorList>
            <person name="Peiro R."/>
            <person name="Begona"/>
            <person name="Cbmso G."/>
            <person name="Lopez M."/>
            <person name="Gonzalez S."/>
        </authorList>
    </citation>
    <scope>NUCLEOTIDE SEQUENCE [LARGE SCALE GENOMIC DNA]</scope>
</reference>
<proteinExistence type="predicted"/>
<accession>A0A3P3ZCR8</accession>
<gene>
    <name evidence="2" type="ORF">LBRM2904_30.1510</name>
</gene>
<protein>
    <submittedName>
        <fullName evidence="2">Ama1_protein</fullName>
    </submittedName>
</protein>
<dbReference type="AlphaFoldDB" id="A0A3P3ZCR8"/>
<feature type="region of interest" description="Disordered" evidence="1">
    <location>
        <begin position="1"/>
        <end position="40"/>
    </location>
</feature>
<dbReference type="InterPro" id="IPR006461">
    <property type="entry name" value="PLAC_motif_containing"/>
</dbReference>
<evidence type="ECO:0000313" key="2">
    <source>
        <dbReference type="EMBL" id="SYZ67965.1"/>
    </source>
</evidence>